<evidence type="ECO:0000313" key="5">
    <source>
        <dbReference type="EMBL" id="CAF4489934.1"/>
    </source>
</evidence>
<dbReference type="InterPro" id="IPR016162">
    <property type="entry name" value="Ald_DH_N"/>
</dbReference>
<evidence type="ECO:0000313" key="2">
    <source>
        <dbReference type="EMBL" id="CAF4362981.1"/>
    </source>
</evidence>
<dbReference type="EMBL" id="CAJOBJ010078884">
    <property type="protein sequence ID" value="CAF4491956.1"/>
    <property type="molecule type" value="Genomic_DNA"/>
</dbReference>
<gene>
    <name evidence="1" type="ORF">BYL167_LOCUS29930</name>
    <name evidence="2" type="ORF">BYL167_LOCUS29980</name>
    <name evidence="5" type="ORF">GIL414_LOCUS34213</name>
    <name evidence="6" type="ORF">GIL414_LOCUS34296</name>
    <name evidence="3" type="ORF">SMN809_LOCUS33596</name>
    <name evidence="4" type="ORF">SMN809_LOCUS33599</name>
</gene>
<dbReference type="EMBL" id="CAJOBH010047659">
    <property type="protein sequence ID" value="CAF4362981.1"/>
    <property type="molecule type" value="Genomic_DNA"/>
</dbReference>
<dbReference type="AlphaFoldDB" id="A0A8S2UTP9"/>
<dbReference type="Proteomes" id="UP000681720">
    <property type="component" value="Unassembled WGS sequence"/>
</dbReference>
<name>A0A8S2UTP9_9BILA</name>
<evidence type="ECO:0000313" key="6">
    <source>
        <dbReference type="EMBL" id="CAF4491956.1"/>
    </source>
</evidence>
<dbReference type="Proteomes" id="UP000676336">
    <property type="component" value="Unassembled WGS sequence"/>
</dbReference>
<evidence type="ECO:0000313" key="1">
    <source>
        <dbReference type="EMBL" id="CAF4361635.1"/>
    </source>
</evidence>
<dbReference type="EMBL" id="CAJOBJ010078331">
    <property type="protein sequence ID" value="CAF4489934.1"/>
    <property type="molecule type" value="Genomic_DNA"/>
</dbReference>
<evidence type="ECO:0008006" key="8">
    <source>
        <dbReference type="Google" id="ProtNLM"/>
    </source>
</evidence>
<dbReference type="EMBL" id="CAJOBI010074232">
    <property type="protein sequence ID" value="CAF4471275.1"/>
    <property type="molecule type" value="Genomic_DNA"/>
</dbReference>
<evidence type="ECO:0000313" key="3">
    <source>
        <dbReference type="EMBL" id="CAF4471187.1"/>
    </source>
</evidence>
<reference evidence="2" key="1">
    <citation type="submission" date="2021-02" db="EMBL/GenBank/DDBJ databases">
        <authorList>
            <person name="Nowell W R."/>
        </authorList>
    </citation>
    <scope>NUCLEOTIDE SEQUENCE</scope>
</reference>
<comment type="caution">
    <text evidence="2">The sequence shown here is derived from an EMBL/GenBank/DDBJ whole genome shotgun (WGS) entry which is preliminary data.</text>
</comment>
<evidence type="ECO:0000313" key="7">
    <source>
        <dbReference type="Proteomes" id="UP000681967"/>
    </source>
</evidence>
<dbReference type="EMBL" id="CAJOBI010074208">
    <property type="protein sequence ID" value="CAF4471187.1"/>
    <property type="molecule type" value="Genomic_DNA"/>
</dbReference>
<accession>A0A8S2UTP9</accession>
<evidence type="ECO:0000313" key="4">
    <source>
        <dbReference type="EMBL" id="CAF4471275.1"/>
    </source>
</evidence>
<dbReference type="GO" id="GO:0016491">
    <property type="term" value="F:oxidoreductase activity"/>
    <property type="evidence" value="ECO:0007669"/>
    <property type="project" value="InterPro"/>
</dbReference>
<protein>
    <recommendedName>
        <fullName evidence="8">Gamma-glutamyl-phosphate reductase</fullName>
    </recommendedName>
</protein>
<organism evidence="2 7">
    <name type="scientific">Rotaria magnacalcarata</name>
    <dbReference type="NCBI Taxonomy" id="392030"/>
    <lineage>
        <taxon>Eukaryota</taxon>
        <taxon>Metazoa</taxon>
        <taxon>Spiralia</taxon>
        <taxon>Gnathifera</taxon>
        <taxon>Rotifera</taxon>
        <taxon>Eurotatoria</taxon>
        <taxon>Bdelloidea</taxon>
        <taxon>Philodinida</taxon>
        <taxon>Philodinidae</taxon>
        <taxon>Rotaria</taxon>
    </lineage>
</organism>
<proteinExistence type="predicted"/>
<feature type="non-terminal residue" evidence="2">
    <location>
        <position position="1"/>
    </location>
</feature>
<sequence length="57" mass="6313">MASNLREYSKDILQANKHDLEDASKEGLKTSLLDRLGLSEKKLNTLSIGLQQIADKA</sequence>
<dbReference type="Gene3D" id="3.40.605.10">
    <property type="entry name" value="Aldehyde Dehydrogenase, Chain A, domain 1"/>
    <property type="match status" value="1"/>
</dbReference>
<dbReference type="EMBL" id="CAJOBH010047358">
    <property type="protein sequence ID" value="CAF4361635.1"/>
    <property type="molecule type" value="Genomic_DNA"/>
</dbReference>
<dbReference type="Proteomes" id="UP000681967">
    <property type="component" value="Unassembled WGS sequence"/>
</dbReference>